<evidence type="ECO:0000256" key="1">
    <source>
        <dbReference type="ARBA" id="ARBA00005165"/>
    </source>
</evidence>
<evidence type="ECO:0000259" key="14">
    <source>
        <dbReference type="Pfam" id="PF02581"/>
    </source>
</evidence>
<dbReference type="InterPro" id="IPR036206">
    <property type="entry name" value="ThiamineP_synth_sf"/>
</dbReference>
<keyword evidence="6" id="KW-0067">ATP-binding</keyword>
<keyword evidence="4" id="KW-0547">Nucleotide-binding</keyword>
<evidence type="ECO:0000256" key="2">
    <source>
        <dbReference type="ARBA" id="ARBA00022679"/>
    </source>
</evidence>
<keyword evidence="5" id="KW-0418">Kinase</keyword>
<feature type="binding site" evidence="13">
    <location>
        <begin position="431"/>
        <end position="433"/>
    </location>
    <ligand>
        <name>2-[(2R,5Z)-2-carboxy-4-methylthiazol-5(2H)-ylidene]ethyl phosphate</name>
        <dbReference type="ChEBI" id="CHEBI:62899"/>
    </ligand>
</feature>
<dbReference type="CDD" id="cd00564">
    <property type="entry name" value="TMP_TenI"/>
    <property type="match status" value="1"/>
</dbReference>
<keyword evidence="3 13" id="KW-0479">Metal-binding</keyword>
<evidence type="ECO:0000256" key="9">
    <source>
        <dbReference type="ARBA" id="ARBA00023268"/>
    </source>
</evidence>
<gene>
    <name evidence="13 16" type="primary">thiE</name>
    <name evidence="16" type="ORF">OE749_16150</name>
</gene>
<dbReference type="InterPro" id="IPR034291">
    <property type="entry name" value="TMP_synthase"/>
</dbReference>
<reference evidence="16 17" key="1">
    <citation type="submission" date="2022-10" db="EMBL/GenBank/DDBJ databases">
        <title>Aestuariibacter sp. AA17 isolated from Montipora capitata coral fragment.</title>
        <authorList>
            <person name="Emsley S.A."/>
            <person name="Pfannmuller K.M."/>
            <person name="Loughran R.M."/>
            <person name="Shlafstein M."/>
            <person name="Papke E."/>
            <person name="Saw J.H."/>
            <person name="Ushijima B."/>
            <person name="Videau P."/>
        </authorList>
    </citation>
    <scope>NUCLEOTIDE SEQUENCE [LARGE SCALE GENOMIC DNA]</scope>
    <source>
        <strain evidence="16 17">AA17</strain>
    </source>
</reference>
<accession>A0ABT3AC21</accession>
<feature type="binding site" evidence="13">
    <location>
        <position position="366"/>
    </location>
    <ligand>
        <name>4-amino-2-methyl-5-(diphosphooxymethyl)pyrimidine</name>
        <dbReference type="ChEBI" id="CHEBI:57841"/>
    </ligand>
</feature>
<organism evidence="16 17">
    <name type="scientific">Fluctibacter corallii</name>
    <dbReference type="NCBI Taxonomy" id="2984329"/>
    <lineage>
        <taxon>Bacteria</taxon>
        <taxon>Pseudomonadati</taxon>
        <taxon>Pseudomonadota</taxon>
        <taxon>Gammaproteobacteria</taxon>
        <taxon>Alteromonadales</taxon>
        <taxon>Alteromonadaceae</taxon>
        <taxon>Fluctibacter</taxon>
    </lineage>
</organism>
<evidence type="ECO:0000256" key="3">
    <source>
        <dbReference type="ARBA" id="ARBA00022723"/>
    </source>
</evidence>
<feature type="binding site" evidence="13">
    <location>
        <position position="386"/>
    </location>
    <ligand>
        <name>Mg(2+)</name>
        <dbReference type="ChEBI" id="CHEBI:18420"/>
    </ligand>
</feature>
<evidence type="ECO:0000256" key="13">
    <source>
        <dbReference type="HAMAP-Rule" id="MF_00097"/>
    </source>
</evidence>
<evidence type="ECO:0000256" key="4">
    <source>
        <dbReference type="ARBA" id="ARBA00022741"/>
    </source>
</evidence>
<dbReference type="SUPFAM" id="SSF51391">
    <property type="entry name" value="Thiamin phosphate synthase"/>
    <property type="match status" value="1"/>
</dbReference>
<dbReference type="PANTHER" id="PTHR20858">
    <property type="entry name" value="PHOSPHOMETHYLPYRIMIDINE KINASE"/>
    <property type="match status" value="1"/>
</dbReference>
<comment type="catalytic activity">
    <reaction evidence="12 13">
        <text>2-[(2R,5Z)-2-carboxy-4-methylthiazol-5(2H)-ylidene]ethyl phosphate + 4-amino-2-methyl-5-(diphosphooxymethyl)pyrimidine + 2 H(+) = thiamine phosphate + CO2 + diphosphate</text>
        <dbReference type="Rhea" id="RHEA:47844"/>
        <dbReference type="ChEBI" id="CHEBI:15378"/>
        <dbReference type="ChEBI" id="CHEBI:16526"/>
        <dbReference type="ChEBI" id="CHEBI:33019"/>
        <dbReference type="ChEBI" id="CHEBI:37575"/>
        <dbReference type="ChEBI" id="CHEBI:57841"/>
        <dbReference type="ChEBI" id="CHEBI:62899"/>
        <dbReference type="EC" id="2.5.1.3"/>
    </reaction>
</comment>
<dbReference type="InterPro" id="IPR004399">
    <property type="entry name" value="HMP/HMP-P_kinase_dom"/>
</dbReference>
<comment type="cofactor">
    <cofactor evidence="13">
        <name>Mg(2+)</name>
        <dbReference type="ChEBI" id="CHEBI:18420"/>
    </cofactor>
    <text evidence="13">Binds 1 Mg(2+) ion per subunit.</text>
</comment>
<dbReference type="NCBIfam" id="NF002904">
    <property type="entry name" value="PRK03512.1"/>
    <property type="match status" value="1"/>
</dbReference>
<dbReference type="EMBL" id="JAOWKX010000009">
    <property type="protein sequence ID" value="MCV2886226.1"/>
    <property type="molecule type" value="Genomic_DNA"/>
</dbReference>
<keyword evidence="8 13" id="KW-0784">Thiamine biosynthesis</keyword>
<comment type="similarity">
    <text evidence="13">Belongs to the thiamine-phosphate synthase family.</text>
</comment>
<feature type="binding site" evidence="13">
    <location>
        <begin position="334"/>
        <end position="338"/>
    </location>
    <ligand>
        <name>4-amino-2-methyl-5-(diphosphooxymethyl)pyrimidine</name>
        <dbReference type="ChEBI" id="CHEBI:57841"/>
    </ligand>
</feature>
<protein>
    <recommendedName>
        <fullName evidence="13">Thiamine-phosphate synthase</fullName>
        <shortName evidence="13">TP synthase</shortName>
        <shortName evidence="13">TPS</shortName>
        <ecNumber evidence="13">2.5.1.3</ecNumber>
    </recommendedName>
    <alternativeName>
        <fullName evidence="13">Thiamine-phosphate pyrophosphorylase</fullName>
        <shortName evidence="13">TMP pyrophosphorylase</shortName>
        <shortName evidence="13">TMP-PPase</shortName>
    </alternativeName>
</protein>
<proteinExistence type="inferred from homology"/>
<dbReference type="Gene3D" id="3.20.20.70">
    <property type="entry name" value="Aldolase class I"/>
    <property type="match status" value="1"/>
</dbReference>
<evidence type="ECO:0000256" key="8">
    <source>
        <dbReference type="ARBA" id="ARBA00022977"/>
    </source>
</evidence>
<comment type="caution">
    <text evidence="16">The sequence shown here is derived from an EMBL/GenBank/DDBJ whole genome shotgun (WGS) entry which is preliminary data.</text>
</comment>
<dbReference type="InterPro" id="IPR013785">
    <property type="entry name" value="Aldolase_TIM"/>
</dbReference>
<comment type="pathway">
    <text evidence="1 13">Cofactor biosynthesis; thiamine diphosphate biosynthesis; thiamine phosphate from 4-amino-2-methyl-5-diphosphomethylpyrimidine and 4-methyl-5-(2-phosphoethyl)-thiazole: step 1/1.</text>
</comment>
<evidence type="ECO:0000256" key="10">
    <source>
        <dbReference type="ARBA" id="ARBA00047334"/>
    </source>
</evidence>
<dbReference type="Gene3D" id="3.40.1190.20">
    <property type="match status" value="1"/>
</dbReference>
<dbReference type="InterPro" id="IPR013749">
    <property type="entry name" value="PM/HMP-P_kinase-1"/>
</dbReference>
<dbReference type="NCBIfam" id="TIGR00693">
    <property type="entry name" value="thiE"/>
    <property type="match status" value="1"/>
</dbReference>
<dbReference type="HAMAP" id="MF_00097">
    <property type="entry name" value="TMP_synthase"/>
    <property type="match status" value="1"/>
</dbReference>
<keyword evidence="9" id="KW-0511">Multifunctional enzyme</keyword>
<dbReference type="InterPro" id="IPR029056">
    <property type="entry name" value="Ribokinase-like"/>
</dbReference>
<keyword evidence="7 13" id="KW-0460">Magnesium</keyword>
<evidence type="ECO:0000256" key="6">
    <source>
        <dbReference type="ARBA" id="ARBA00022840"/>
    </source>
</evidence>
<dbReference type="Pfam" id="PF02581">
    <property type="entry name" value="TMP-TENI"/>
    <property type="match status" value="1"/>
</dbReference>
<feature type="domain" description="Thiamine phosphate synthase/TenI" evidence="14">
    <location>
        <begin position="317"/>
        <end position="485"/>
    </location>
</feature>
<feature type="binding site" evidence="13">
    <location>
        <position position="434"/>
    </location>
    <ligand>
        <name>4-amino-2-methyl-5-(diphosphooxymethyl)pyrimidine</name>
        <dbReference type="ChEBI" id="CHEBI:57841"/>
    </ligand>
</feature>
<evidence type="ECO:0000313" key="16">
    <source>
        <dbReference type="EMBL" id="MCV2886226.1"/>
    </source>
</evidence>
<dbReference type="PANTHER" id="PTHR20858:SF17">
    <property type="entry name" value="HYDROXYMETHYLPYRIMIDINE_PHOSPHOMETHYLPYRIMIDINE KINASE THI20-RELATED"/>
    <property type="match status" value="1"/>
</dbReference>
<feature type="binding site" evidence="13">
    <location>
        <position position="462"/>
    </location>
    <ligand>
        <name>2-[(2R,5Z)-2-carboxy-4-methylthiazol-5(2H)-ylidene]ethyl phosphate</name>
        <dbReference type="ChEBI" id="CHEBI:62899"/>
    </ligand>
</feature>
<name>A0ABT3AC21_9ALTE</name>
<evidence type="ECO:0000259" key="15">
    <source>
        <dbReference type="Pfam" id="PF08543"/>
    </source>
</evidence>
<keyword evidence="17" id="KW-1185">Reference proteome</keyword>
<keyword evidence="2 13" id="KW-0808">Transferase</keyword>
<dbReference type="EC" id="2.5.1.3" evidence="13"/>
<dbReference type="RefSeq" id="WP_263713512.1">
    <property type="nucleotide sequence ID" value="NZ_JAOWKX010000009.1"/>
</dbReference>
<evidence type="ECO:0000256" key="12">
    <source>
        <dbReference type="ARBA" id="ARBA00047883"/>
    </source>
</evidence>
<dbReference type="Pfam" id="PF08543">
    <property type="entry name" value="Phos_pyr_kin"/>
    <property type="match status" value="1"/>
</dbReference>
<dbReference type="GO" id="GO:0004789">
    <property type="term" value="F:thiamine-phosphate diphosphorylase activity"/>
    <property type="evidence" value="ECO:0007669"/>
    <property type="project" value="UniProtKB-EC"/>
</dbReference>
<dbReference type="Proteomes" id="UP001652504">
    <property type="component" value="Unassembled WGS sequence"/>
</dbReference>
<comment type="catalytic activity">
    <reaction evidence="10 13">
        <text>4-methyl-5-(2-phosphooxyethyl)-thiazole + 4-amino-2-methyl-5-(diphosphooxymethyl)pyrimidine + H(+) = thiamine phosphate + diphosphate</text>
        <dbReference type="Rhea" id="RHEA:22328"/>
        <dbReference type="ChEBI" id="CHEBI:15378"/>
        <dbReference type="ChEBI" id="CHEBI:33019"/>
        <dbReference type="ChEBI" id="CHEBI:37575"/>
        <dbReference type="ChEBI" id="CHEBI:57841"/>
        <dbReference type="ChEBI" id="CHEBI:58296"/>
        <dbReference type="EC" id="2.5.1.3"/>
    </reaction>
</comment>
<sequence length="511" mass="55108">MLLHLNSTWSPAKSKTRPVVMTVAGIDSSGHAGLHTDIVTQRALGVHAASVVSAITAQNDKGVFNLNVTDSAGLALQWRANSIAPFHVVKSGLLASSAQIDWLGAMLSELSVPYVCDPVLMSSSGASLTLSNTREPLLSLLPHVTLLTPNIDEAEVLTGMKINDVDDMPSVANRLLEWGVSAVVIKGGHCHYHANSGEKYCVDYYASPEKSGWLASPAKKVCAVRGTGCAFASAAASALAFGYSTEDAVVIAKMAINEGLDGGYLSGYGTQGPINITQFPQSSHALPVWVDELNNLNQTYEFPRCSNTSLGLYPVVDSVDWIKTLLDAGVKTLQLRIKDPQHPELETQVESAVNLCRDYDCQLFINDYWQLAIKYGAYGVHLGQEDIATADLNAIAAAKIRLGVSSHCFYEVARAHALNPSYLATGPVFPTQSKEMPWVNQGTQGLAYWRHLIDYPLVAIGGIDEGNISEVIRCKPDGIAMISAITQHHEPAKQVKELMHLIAKQDEDHAH</sequence>
<comment type="function">
    <text evidence="13">Condenses 4-methyl-5-(beta-hydroxyethyl)thiazole monophosphate (THZ-P) and 2-methyl-4-amino-5-hydroxymethyl pyrimidine pyrophosphate (HMP-PP) to form thiamine monophosphate (TMP).</text>
</comment>
<evidence type="ECO:0000256" key="7">
    <source>
        <dbReference type="ARBA" id="ARBA00022842"/>
    </source>
</evidence>
<dbReference type="SUPFAM" id="SSF53613">
    <property type="entry name" value="Ribokinase-like"/>
    <property type="match status" value="1"/>
</dbReference>
<feature type="binding site" evidence="13">
    <location>
        <begin position="482"/>
        <end position="483"/>
    </location>
    <ligand>
        <name>2-[(2R,5Z)-2-carboxy-4-methylthiazol-5(2H)-ylidene]ethyl phosphate</name>
        <dbReference type="ChEBI" id="CHEBI:62899"/>
    </ligand>
</feature>
<evidence type="ECO:0000313" key="17">
    <source>
        <dbReference type="Proteomes" id="UP001652504"/>
    </source>
</evidence>
<dbReference type="CDD" id="cd01169">
    <property type="entry name" value="HMPP_kinase"/>
    <property type="match status" value="1"/>
</dbReference>
<dbReference type="InterPro" id="IPR022998">
    <property type="entry name" value="ThiamineP_synth_TenI"/>
</dbReference>
<comment type="catalytic activity">
    <reaction evidence="11 13">
        <text>2-(2-carboxy-4-methylthiazol-5-yl)ethyl phosphate + 4-amino-2-methyl-5-(diphosphooxymethyl)pyrimidine + 2 H(+) = thiamine phosphate + CO2 + diphosphate</text>
        <dbReference type="Rhea" id="RHEA:47848"/>
        <dbReference type="ChEBI" id="CHEBI:15378"/>
        <dbReference type="ChEBI" id="CHEBI:16526"/>
        <dbReference type="ChEBI" id="CHEBI:33019"/>
        <dbReference type="ChEBI" id="CHEBI:37575"/>
        <dbReference type="ChEBI" id="CHEBI:57841"/>
        <dbReference type="ChEBI" id="CHEBI:62890"/>
        <dbReference type="EC" id="2.5.1.3"/>
    </reaction>
</comment>
<feature type="domain" description="Pyridoxamine kinase/Phosphomethylpyrimidine kinase" evidence="15">
    <location>
        <begin position="27"/>
        <end position="268"/>
    </location>
</feature>
<evidence type="ECO:0000256" key="11">
    <source>
        <dbReference type="ARBA" id="ARBA00047851"/>
    </source>
</evidence>
<feature type="binding site" evidence="13">
    <location>
        <position position="367"/>
    </location>
    <ligand>
        <name>Mg(2+)</name>
        <dbReference type="ChEBI" id="CHEBI:18420"/>
    </ligand>
</feature>
<evidence type="ECO:0000256" key="5">
    <source>
        <dbReference type="ARBA" id="ARBA00022777"/>
    </source>
</evidence>
<feature type="binding site" evidence="13">
    <location>
        <position position="405"/>
    </location>
    <ligand>
        <name>4-amino-2-methyl-5-(diphosphooxymethyl)pyrimidine</name>
        <dbReference type="ChEBI" id="CHEBI:57841"/>
    </ligand>
</feature>